<evidence type="ECO:0000313" key="2">
    <source>
        <dbReference type="Proteomes" id="UP000040088"/>
    </source>
</evidence>
<gene>
    <name evidence="1" type="ORF">ERS008460_02348</name>
</gene>
<protein>
    <submittedName>
        <fullName evidence="1">Uncharacterized protein</fullName>
    </submittedName>
</protein>
<dbReference type="Proteomes" id="UP000040088">
    <property type="component" value="Unassembled WGS sequence"/>
</dbReference>
<accession>A0A0T9U8I8</accession>
<reference evidence="2" key="1">
    <citation type="submission" date="2015-03" db="EMBL/GenBank/DDBJ databases">
        <authorList>
            <consortium name="Pathogen Informatics"/>
        </authorList>
    </citation>
    <scope>NUCLEOTIDE SEQUENCE [LARGE SCALE GENOMIC DNA]</scope>
    <source>
        <strain evidence="2">IP27925</strain>
    </source>
</reference>
<sequence>MFGESHRQSGEWELNLLSGNVIEGRRLASLSCFFLRLITQLVTAPNTMVGLLLPGHRRNGMHNT</sequence>
<dbReference type="AlphaFoldDB" id="A0A0T9U8I8"/>
<dbReference type="EMBL" id="CQEM01000010">
    <property type="protein sequence ID" value="CNL26012.1"/>
    <property type="molecule type" value="Genomic_DNA"/>
</dbReference>
<name>A0A0T9U8I8_YERAE</name>
<evidence type="ECO:0000313" key="1">
    <source>
        <dbReference type="EMBL" id="CNL26012.1"/>
    </source>
</evidence>
<proteinExistence type="predicted"/>
<organism evidence="1 2">
    <name type="scientific">Yersinia aleksiciae</name>
    <dbReference type="NCBI Taxonomy" id="263819"/>
    <lineage>
        <taxon>Bacteria</taxon>
        <taxon>Pseudomonadati</taxon>
        <taxon>Pseudomonadota</taxon>
        <taxon>Gammaproteobacteria</taxon>
        <taxon>Enterobacterales</taxon>
        <taxon>Yersiniaceae</taxon>
        <taxon>Yersinia</taxon>
    </lineage>
</organism>